<gene>
    <name evidence="1" type="ORF">GCM10011608_52890</name>
</gene>
<keyword evidence="2" id="KW-1185">Reference proteome</keyword>
<reference evidence="1" key="1">
    <citation type="journal article" date="2014" name="Int. J. Syst. Evol. Microbiol.">
        <title>Complete genome sequence of Corynebacterium casei LMG S-19264T (=DSM 44701T), isolated from a smear-ripened cheese.</title>
        <authorList>
            <consortium name="US DOE Joint Genome Institute (JGI-PGF)"/>
            <person name="Walter F."/>
            <person name="Albersmeier A."/>
            <person name="Kalinowski J."/>
            <person name="Ruckert C."/>
        </authorList>
    </citation>
    <scope>NUCLEOTIDE SEQUENCE</scope>
    <source>
        <strain evidence="1">CGMCC 4.7312</strain>
    </source>
</reference>
<dbReference type="EMBL" id="BMNB01000034">
    <property type="protein sequence ID" value="GGM61231.1"/>
    <property type="molecule type" value="Genomic_DNA"/>
</dbReference>
<comment type="caution">
    <text evidence="1">The sequence shown here is derived from an EMBL/GenBank/DDBJ whole genome shotgun (WGS) entry which is preliminary data.</text>
</comment>
<protein>
    <submittedName>
        <fullName evidence="1">Uncharacterized protein</fullName>
    </submittedName>
</protein>
<proteinExistence type="predicted"/>
<dbReference type="Proteomes" id="UP000608890">
    <property type="component" value="Unassembled WGS sequence"/>
</dbReference>
<reference evidence="1" key="2">
    <citation type="submission" date="2020-09" db="EMBL/GenBank/DDBJ databases">
        <authorList>
            <person name="Sun Q."/>
            <person name="Zhou Y."/>
        </authorList>
    </citation>
    <scope>NUCLEOTIDE SEQUENCE</scope>
    <source>
        <strain evidence="1">CGMCC 4.7312</strain>
    </source>
</reference>
<organism evidence="1 2">
    <name type="scientific">Micromonospora sonchi</name>
    <dbReference type="NCBI Taxonomy" id="1763543"/>
    <lineage>
        <taxon>Bacteria</taxon>
        <taxon>Bacillati</taxon>
        <taxon>Actinomycetota</taxon>
        <taxon>Actinomycetes</taxon>
        <taxon>Micromonosporales</taxon>
        <taxon>Micromonosporaceae</taxon>
        <taxon>Micromonospora</taxon>
    </lineage>
</organism>
<evidence type="ECO:0000313" key="2">
    <source>
        <dbReference type="Proteomes" id="UP000608890"/>
    </source>
</evidence>
<sequence>MAELLVQSMSVAYEFDPPYVDSVPELAGMFDDSVTDEAMTTQLRTVAELAGIPPHRLRRLAGPRDGSEPVDRALHAIGAPAAPQPVLLVQDAPDRDPFATTLPRLIHEAPWPVTEELTLTHLGPNPGCELLDFLSWWLSPGIGATVLLSHQPVFVDADRLPARLTAVALRFGDTGPLMVLDWRAAGPVSGNACEGWPEVHAVLQDGRLSPGDTFEIQSGGARIRLGYVGGRPGQAASPLAVRPRPS</sequence>
<evidence type="ECO:0000313" key="1">
    <source>
        <dbReference type="EMBL" id="GGM61231.1"/>
    </source>
</evidence>
<dbReference type="AlphaFoldDB" id="A0A917U852"/>
<name>A0A917U852_9ACTN</name>
<dbReference type="RefSeq" id="WP_189049067.1">
    <property type="nucleotide sequence ID" value="NZ_BMNB01000034.1"/>
</dbReference>
<accession>A0A917U852</accession>